<evidence type="ECO:0000256" key="1">
    <source>
        <dbReference type="ARBA" id="ARBA00004613"/>
    </source>
</evidence>
<keyword evidence="2" id="KW-0964">Secreted</keyword>
<dbReference type="Gene3D" id="2.60.120.40">
    <property type="match status" value="2"/>
</dbReference>
<dbReference type="PROSITE" id="PS50871">
    <property type="entry name" value="C1Q"/>
    <property type="match status" value="1"/>
</dbReference>
<evidence type="ECO:0000256" key="4">
    <source>
        <dbReference type="SAM" id="SignalP"/>
    </source>
</evidence>
<feature type="signal peptide" evidence="4">
    <location>
        <begin position="1"/>
        <end position="40"/>
    </location>
</feature>
<dbReference type="InterPro" id="IPR001073">
    <property type="entry name" value="C1q_dom"/>
</dbReference>
<organism evidence="6 7">
    <name type="scientific">Salmo trutta</name>
    <name type="common">Brown trout</name>
    <dbReference type="NCBI Taxonomy" id="8032"/>
    <lineage>
        <taxon>Eukaryota</taxon>
        <taxon>Metazoa</taxon>
        <taxon>Chordata</taxon>
        <taxon>Craniata</taxon>
        <taxon>Vertebrata</taxon>
        <taxon>Euteleostomi</taxon>
        <taxon>Actinopterygii</taxon>
        <taxon>Neopterygii</taxon>
        <taxon>Teleostei</taxon>
        <taxon>Protacanthopterygii</taxon>
        <taxon>Salmoniformes</taxon>
        <taxon>Salmonidae</taxon>
        <taxon>Salmoninae</taxon>
        <taxon>Salmo</taxon>
    </lineage>
</organism>
<evidence type="ECO:0000313" key="7">
    <source>
        <dbReference type="Proteomes" id="UP000472277"/>
    </source>
</evidence>
<accession>A0A674AJM5</accession>
<dbReference type="PRINTS" id="PR00007">
    <property type="entry name" value="COMPLEMNTC1Q"/>
</dbReference>
<gene>
    <name evidence="6" type="primary">LOC115175087</name>
</gene>
<evidence type="ECO:0000259" key="5">
    <source>
        <dbReference type="PROSITE" id="PS50871"/>
    </source>
</evidence>
<dbReference type="AlphaFoldDB" id="A0A674AJM5"/>
<evidence type="ECO:0000313" key="6">
    <source>
        <dbReference type="Ensembl" id="ENSSTUP00000059614.1"/>
    </source>
</evidence>
<dbReference type="InterPro" id="IPR050822">
    <property type="entry name" value="Cerebellin_Synaptic_Org"/>
</dbReference>
<keyword evidence="3 4" id="KW-0732">Signal</keyword>
<sequence length="352" mass="38185">MRSSQTSQQTFPTRFIESPAMESVLAVVVLLCCCVVETQTESEPISPTPGPNQVPISTSFSAVPSEVDRLLRELTARVEKLESECNGKPKVAFSTSLMVNDEHYHLGPFDENTTVVYKKVITNIGEAYNPDTEMEAVCVLLLLLCCCSLSGAQVESSNEGNVTNESSQHFDDKVGNNWMKELMESLGEAAGTTGSQSVVYTVLRERSAKVVNLEKAGNERPKVAFSASLFPSSQHRGPFNIDTTLIFTNVITNIGQAYNSGTGVFAAPVRGVYYFTFTCNSGTTGKVNAALLKNGKNMAVVIVKGNVDSMGSNSVILQLNEGDHVNIVLWRGNSIYDNGYRSTFTGVLLFPM</sequence>
<dbReference type="GO" id="GO:0005576">
    <property type="term" value="C:extracellular region"/>
    <property type="evidence" value="ECO:0007669"/>
    <property type="project" value="UniProtKB-SubCell"/>
</dbReference>
<reference evidence="6" key="1">
    <citation type="submission" date="2025-05" db="UniProtKB">
        <authorList>
            <consortium name="Ensembl"/>
        </authorList>
    </citation>
    <scope>IDENTIFICATION</scope>
</reference>
<feature type="domain" description="C1q" evidence="5">
    <location>
        <begin position="218"/>
        <end position="352"/>
    </location>
</feature>
<name>A0A674AJM5_SALTR</name>
<protein>
    <submittedName>
        <fullName evidence="6">Cerebellin-2-like</fullName>
    </submittedName>
</protein>
<proteinExistence type="predicted"/>
<evidence type="ECO:0000256" key="3">
    <source>
        <dbReference type="ARBA" id="ARBA00022729"/>
    </source>
</evidence>
<dbReference type="PANTHER" id="PTHR22923">
    <property type="entry name" value="CEREBELLIN-RELATED"/>
    <property type="match status" value="1"/>
</dbReference>
<keyword evidence="7" id="KW-1185">Reference proteome</keyword>
<dbReference type="SMART" id="SM00110">
    <property type="entry name" value="C1Q"/>
    <property type="match status" value="1"/>
</dbReference>
<dbReference type="Pfam" id="PF00386">
    <property type="entry name" value="C1q"/>
    <property type="match status" value="1"/>
</dbReference>
<comment type="subcellular location">
    <subcellularLocation>
        <location evidence="1">Secreted</location>
    </subcellularLocation>
</comment>
<feature type="chain" id="PRO_5044628063" evidence="4">
    <location>
        <begin position="41"/>
        <end position="352"/>
    </location>
</feature>
<dbReference type="PANTHER" id="PTHR22923:SF102">
    <property type="entry name" value="CEREBELLIN 13-RELATED"/>
    <property type="match status" value="1"/>
</dbReference>
<dbReference type="GeneTree" id="ENSGT00940000163520"/>
<dbReference type="Ensembl" id="ENSSTUT00000062807.1">
    <property type="protein sequence ID" value="ENSSTUP00000059673.1"/>
    <property type="gene ID" value="ENSSTUG00000025667.1"/>
</dbReference>
<dbReference type="Proteomes" id="UP000472277">
    <property type="component" value="Chromosome 35"/>
</dbReference>
<dbReference type="Ensembl" id="ENSSTUT00000062740.1">
    <property type="protein sequence ID" value="ENSSTUP00000059614.1"/>
    <property type="gene ID" value="ENSSTUG00000025667.1"/>
</dbReference>
<evidence type="ECO:0000256" key="2">
    <source>
        <dbReference type="ARBA" id="ARBA00022525"/>
    </source>
</evidence>
<dbReference type="InterPro" id="IPR008983">
    <property type="entry name" value="Tumour_necrosis_fac-like_dom"/>
</dbReference>
<dbReference type="SUPFAM" id="SSF49842">
    <property type="entry name" value="TNF-like"/>
    <property type="match status" value="1"/>
</dbReference>
<dbReference type="Ensembl" id="ENSSTUT00000062756.1">
    <property type="protein sequence ID" value="ENSSTUP00000059626.1"/>
    <property type="gene ID" value="ENSSTUG00000025667.1"/>
</dbReference>